<keyword evidence="2" id="KW-1185">Reference proteome</keyword>
<protein>
    <submittedName>
        <fullName evidence="1">Uncharacterized protein</fullName>
    </submittedName>
</protein>
<dbReference type="Gene3D" id="1.10.3290.10">
    <property type="entry name" value="Fido-like domain"/>
    <property type="match status" value="1"/>
</dbReference>
<name>A0ABY4BPY5_9FLAO</name>
<dbReference type="RefSeq" id="WP_243549848.1">
    <property type="nucleotide sequence ID" value="NZ_CP094532.1"/>
</dbReference>
<proteinExistence type="predicted"/>
<organism evidence="1 2">
    <name type="scientific">Chryseobacterium suipulveris</name>
    <dbReference type="NCBI Taxonomy" id="2929800"/>
    <lineage>
        <taxon>Bacteria</taxon>
        <taxon>Pseudomonadati</taxon>
        <taxon>Bacteroidota</taxon>
        <taxon>Flavobacteriia</taxon>
        <taxon>Flavobacteriales</taxon>
        <taxon>Weeksellaceae</taxon>
        <taxon>Chryseobacterium group</taxon>
        <taxon>Chryseobacterium</taxon>
    </lineage>
</organism>
<evidence type="ECO:0000313" key="2">
    <source>
        <dbReference type="Proteomes" id="UP000831460"/>
    </source>
</evidence>
<evidence type="ECO:0000313" key="1">
    <source>
        <dbReference type="EMBL" id="UOE41268.1"/>
    </source>
</evidence>
<sequence>MNDLQSIKQKLFPKYLQHIEGVSEQFYGLREAEVSSENFSFYTSVSSVFSSKIEGEEINLDSYVKHKNLGIEFQPDYTRKIDDLYDAYILAQQHRLNKENLLGSHKILTKNILKESRQGIFRTTNMFVLTEDGKIEYVAAAPQKVENENL</sequence>
<dbReference type="EMBL" id="CP094532">
    <property type="protein sequence ID" value="UOE41268.1"/>
    <property type="molecule type" value="Genomic_DNA"/>
</dbReference>
<dbReference type="Proteomes" id="UP000831460">
    <property type="component" value="Chromosome"/>
</dbReference>
<gene>
    <name evidence="1" type="ORF">MTP09_01080</name>
</gene>
<dbReference type="InterPro" id="IPR036597">
    <property type="entry name" value="Fido-like_dom_sf"/>
</dbReference>
<accession>A0ABY4BPY5</accession>
<reference evidence="1 2" key="1">
    <citation type="submission" date="2022-03" db="EMBL/GenBank/DDBJ databases">
        <title>Chryseobacterium sp. isolated from particulate matters in swine house.</title>
        <authorList>
            <person name="Won M."/>
            <person name="Kim S.-J."/>
            <person name="Kwon S.-W."/>
        </authorList>
    </citation>
    <scope>NUCLEOTIDE SEQUENCE [LARGE SCALE GENOMIC DNA]</scope>
    <source>
        <strain evidence="1 2">SC2-2</strain>
    </source>
</reference>